<gene>
    <name evidence="2" type="ORF">scyTo_0024778</name>
</gene>
<keyword evidence="3" id="KW-1185">Reference proteome</keyword>
<organism evidence="2 3">
    <name type="scientific">Scyliorhinus torazame</name>
    <name type="common">Cloudy catshark</name>
    <name type="synonym">Catulus torazame</name>
    <dbReference type="NCBI Taxonomy" id="75743"/>
    <lineage>
        <taxon>Eukaryota</taxon>
        <taxon>Metazoa</taxon>
        <taxon>Chordata</taxon>
        <taxon>Craniata</taxon>
        <taxon>Vertebrata</taxon>
        <taxon>Chondrichthyes</taxon>
        <taxon>Elasmobranchii</taxon>
        <taxon>Galeomorphii</taxon>
        <taxon>Galeoidea</taxon>
        <taxon>Carcharhiniformes</taxon>
        <taxon>Scyliorhinidae</taxon>
        <taxon>Scyliorhinus</taxon>
    </lineage>
</organism>
<dbReference type="EMBL" id="BFAA01055808">
    <property type="protein sequence ID" value="GCB84103.1"/>
    <property type="molecule type" value="Genomic_DNA"/>
</dbReference>
<reference evidence="2 3" key="1">
    <citation type="journal article" date="2018" name="Nat. Ecol. Evol.">
        <title>Shark genomes provide insights into elasmobranch evolution and the origin of vertebrates.</title>
        <authorList>
            <person name="Hara Y"/>
            <person name="Yamaguchi K"/>
            <person name="Onimaru K"/>
            <person name="Kadota M"/>
            <person name="Koyanagi M"/>
            <person name="Keeley SD"/>
            <person name="Tatsumi K"/>
            <person name="Tanaka K"/>
            <person name="Motone F"/>
            <person name="Kageyama Y"/>
            <person name="Nozu R"/>
            <person name="Adachi N"/>
            <person name="Nishimura O"/>
            <person name="Nakagawa R"/>
            <person name="Tanegashima C"/>
            <person name="Kiyatake I"/>
            <person name="Matsumoto R"/>
            <person name="Murakumo K"/>
            <person name="Nishida K"/>
            <person name="Terakita A"/>
            <person name="Kuratani S"/>
            <person name="Sato K"/>
            <person name="Hyodo S Kuraku.S."/>
        </authorList>
    </citation>
    <scope>NUCLEOTIDE SEQUENCE [LARGE SCALE GENOMIC DNA]</scope>
</reference>
<feature type="region of interest" description="Disordered" evidence="1">
    <location>
        <begin position="45"/>
        <end position="107"/>
    </location>
</feature>
<evidence type="ECO:0000313" key="3">
    <source>
        <dbReference type="Proteomes" id="UP000288216"/>
    </source>
</evidence>
<sequence length="107" mass="12368">MTSNPDSNRAWDCMTLFEKHLPFEMTQADVCVDHTKFTYDAANARKKWRKKKSHSDSPEELVLAQRPEIKPVFRAKETRNQHHKHRKKTTSGNKGGSTSESVENLID</sequence>
<evidence type="ECO:0000313" key="2">
    <source>
        <dbReference type="EMBL" id="GCB84103.1"/>
    </source>
</evidence>
<dbReference type="AlphaFoldDB" id="A0A401QFG5"/>
<protein>
    <submittedName>
        <fullName evidence="2">Uncharacterized protein</fullName>
    </submittedName>
</protein>
<feature type="compositionally biased region" description="Basic and acidic residues" evidence="1">
    <location>
        <begin position="67"/>
        <end position="80"/>
    </location>
</feature>
<dbReference type="Proteomes" id="UP000288216">
    <property type="component" value="Unassembled WGS sequence"/>
</dbReference>
<accession>A0A401QFG5</accession>
<feature type="compositionally biased region" description="Polar residues" evidence="1">
    <location>
        <begin position="90"/>
        <end position="107"/>
    </location>
</feature>
<evidence type="ECO:0000256" key="1">
    <source>
        <dbReference type="SAM" id="MobiDB-lite"/>
    </source>
</evidence>
<comment type="caution">
    <text evidence="2">The sequence shown here is derived from an EMBL/GenBank/DDBJ whole genome shotgun (WGS) entry which is preliminary data.</text>
</comment>
<name>A0A401QFG5_SCYTO</name>
<proteinExistence type="predicted"/>